<protein>
    <recommendedName>
        <fullName evidence="5">NADH dehydrogenase [ubiquinone] 1 alpha subcomplex assembly factor 2</fullName>
    </recommendedName>
</protein>
<keyword evidence="4" id="KW-1185">Reference proteome</keyword>
<dbReference type="Pfam" id="PF05071">
    <property type="entry name" value="NDUFA12"/>
    <property type="match status" value="1"/>
</dbReference>
<proteinExistence type="inferred from homology"/>
<feature type="compositionally biased region" description="Basic and acidic residues" evidence="2">
    <location>
        <begin position="108"/>
        <end position="122"/>
    </location>
</feature>
<organism evidence="3 4">
    <name type="scientific">Paralvinella palmiformis</name>
    <dbReference type="NCBI Taxonomy" id="53620"/>
    <lineage>
        <taxon>Eukaryota</taxon>
        <taxon>Metazoa</taxon>
        <taxon>Spiralia</taxon>
        <taxon>Lophotrochozoa</taxon>
        <taxon>Annelida</taxon>
        <taxon>Polychaeta</taxon>
        <taxon>Sedentaria</taxon>
        <taxon>Canalipalpata</taxon>
        <taxon>Terebellida</taxon>
        <taxon>Terebelliformia</taxon>
        <taxon>Alvinellidae</taxon>
        <taxon>Paralvinella</taxon>
    </lineage>
</organism>
<dbReference type="AlphaFoldDB" id="A0AAD9MW97"/>
<dbReference type="PANTHER" id="PTHR32470">
    <property type="entry name" value="ADH DEHYDROGENASE [UBIQUINONE] 1 ALPHA SUBCOMPLEX ASSEMBLY FACTOR 2"/>
    <property type="match status" value="1"/>
</dbReference>
<dbReference type="InterPro" id="IPR007763">
    <property type="entry name" value="NDUFA12"/>
</dbReference>
<evidence type="ECO:0000313" key="4">
    <source>
        <dbReference type="Proteomes" id="UP001208570"/>
    </source>
</evidence>
<evidence type="ECO:0008006" key="5">
    <source>
        <dbReference type="Google" id="ProtNLM"/>
    </source>
</evidence>
<dbReference type="GO" id="GO:0032981">
    <property type="term" value="P:mitochondrial respiratory chain complex I assembly"/>
    <property type="evidence" value="ECO:0007669"/>
    <property type="project" value="TreeGrafter"/>
</dbReference>
<dbReference type="GO" id="GO:0045271">
    <property type="term" value="C:respiratory chain complex I"/>
    <property type="evidence" value="ECO:0007669"/>
    <property type="project" value="InterPro"/>
</dbReference>
<evidence type="ECO:0000256" key="2">
    <source>
        <dbReference type="SAM" id="MobiDB-lite"/>
    </source>
</evidence>
<comment type="similarity">
    <text evidence="1">Belongs to the complex I NDUFA12 subunit family.</text>
</comment>
<evidence type="ECO:0000256" key="1">
    <source>
        <dbReference type="ARBA" id="ARBA00007355"/>
    </source>
</evidence>
<dbReference type="PANTHER" id="PTHR32470:SF2">
    <property type="entry name" value="NADH DEHYDROGENASE [UBIQUINONE] 1 ALPHA SUBCOMPLEX ASSEMBLY FACTOR 2"/>
    <property type="match status" value="1"/>
</dbReference>
<dbReference type="InterPro" id="IPR052618">
    <property type="entry name" value="ComplexI_NDUFA12"/>
</dbReference>
<accession>A0AAD9MW97</accession>
<feature type="region of interest" description="Disordered" evidence="2">
    <location>
        <begin position="108"/>
        <end position="127"/>
    </location>
</feature>
<dbReference type="EMBL" id="JAODUP010000687">
    <property type="protein sequence ID" value="KAK2145344.1"/>
    <property type="molecule type" value="Genomic_DNA"/>
</dbReference>
<dbReference type="Proteomes" id="UP001208570">
    <property type="component" value="Unassembled WGS sequence"/>
</dbReference>
<dbReference type="GO" id="GO:0005739">
    <property type="term" value="C:mitochondrion"/>
    <property type="evidence" value="ECO:0007669"/>
    <property type="project" value="TreeGrafter"/>
</dbReference>
<comment type="caution">
    <text evidence="3">The sequence shown here is derived from an EMBL/GenBank/DDBJ whole genome shotgun (WGS) entry which is preliminary data.</text>
</comment>
<name>A0AAD9MW97_9ANNE</name>
<gene>
    <name evidence="3" type="ORF">LSH36_687g03057</name>
</gene>
<evidence type="ECO:0000313" key="3">
    <source>
        <dbReference type="EMBL" id="KAK2145344.1"/>
    </source>
</evidence>
<sequence>MAQRPRIITEIFRNFKKSILILMQKEKFVGEDPFGNKYFEKLADSDKGFKGQRRVETTDPDKWNVPELPAEWMSWLQGRRKSPPTKEELLCNDLLRLKTKQRAMELEQSRQDVDVASDKERAVQQQITSTHVKFPVYDDYEKTAGQPVKEPNKQNDVK</sequence>
<reference evidence="3" key="1">
    <citation type="journal article" date="2023" name="Mol. Biol. Evol.">
        <title>Third-Generation Sequencing Reveals the Adaptive Role of the Epigenome in Three Deep-Sea Polychaetes.</title>
        <authorList>
            <person name="Perez M."/>
            <person name="Aroh O."/>
            <person name="Sun Y."/>
            <person name="Lan Y."/>
            <person name="Juniper S.K."/>
            <person name="Young C.R."/>
            <person name="Angers B."/>
            <person name="Qian P.Y."/>
        </authorList>
    </citation>
    <scope>NUCLEOTIDE SEQUENCE</scope>
    <source>
        <strain evidence="3">P08H-3</strain>
    </source>
</reference>